<feature type="region of interest" description="Disordered" evidence="1">
    <location>
        <begin position="192"/>
        <end position="224"/>
    </location>
</feature>
<evidence type="ECO:0000313" key="4">
    <source>
        <dbReference type="Proteomes" id="UP000785653"/>
    </source>
</evidence>
<protein>
    <submittedName>
        <fullName evidence="3">Uncharacterized protein</fullName>
    </submittedName>
</protein>
<dbReference type="CDD" id="cd00060">
    <property type="entry name" value="FHA"/>
    <property type="match status" value="1"/>
</dbReference>
<dbReference type="AlphaFoldDB" id="A0A930LZQ7"/>
<dbReference type="Gene3D" id="2.60.200.20">
    <property type="match status" value="1"/>
</dbReference>
<keyword evidence="2" id="KW-0812">Transmembrane</keyword>
<keyword evidence="2" id="KW-0472">Membrane</keyword>
<evidence type="ECO:0000256" key="1">
    <source>
        <dbReference type="SAM" id="MobiDB-lite"/>
    </source>
</evidence>
<organism evidence="3 4">
    <name type="scientific">Rothia mucilaginosa</name>
    <dbReference type="NCBI Taxonomy" id="43675"/>
    <lineage>
        <taxon>Bacteria</taxon>
        <taxon>Bacillati</taxon>
        <taxon>Actinomycetota</taxon>
        <taxon>Actinomycetes</taxon>
        <taxon>Micrococcales</taxon>
        <taxon>Micrococcaceae</taxon>
        <taxon>Rothia</taxon>
    </lineage>
</organism>
<evidence type="ECO:0000313" key="3">
    <source>
        <dbReference type="EMBL" id="MBF1673978.1"/>
    </source>
</evidence>
<dbReference type="Proteomes" id="UP000785653">
    <property type="component" value="Unassembled WGS sequence"/>
</dbReference>
<keyword evidence="2" id="KW-1133">Transmembrane helix</keyword>
<name>A0A930LZQ7_9MICC</name>
<accession>A0A930LZQ7</accession>
<gene>
    <name evidence="3" type="ORF">HXO65_07240</name>
</gene>
<comment type="caution">
    <text evidence="3">The sequence shown here is derived from an EMBL/GenBank/DDBJ whole genome shotgun (WGS) entry which is preliminary data.</text>
</comment>
<feature type="region of interest" description="Disordered" evidence="1">
    <location>
        <begin position="103"/>
        <end position="122"/>
    </location>
</feature>
<evidence type="ECO:0000256" key="2">
    <source>
        <dbReference type="SAM" id="Phobius"/>
    </source>
</evidence>
<feature type="transmembrane region" description="Helical" evidence="2">
    <location>
        <begin position="261"/>
        <end position="279"/>
    </location>
</feature>
<feature type="transmembrane region" description="Helical" evidence="2">
    <location>
        <begin position="238"/>
        <end position="255"/>
    </location>
</feature>
<sequence>MTLYFLDRAKTSAERPYPRVVRVEGEPGRAESITLARAEKRLEHDLAAALREQIASGKKHLSLPTWGERSGEEENTTGAGNSGRAISLLCVLRGPDAGKSFPILRGDTTLGRSPRGRRGKAGHVHLQDPFLRGVHGTFHADSSGVLWRPVNTPARKIRRTRDDGARPVVWNEPFLLGSSLCVLRDPGISGPIPSNRTAPSVSKGGADKFQGSPAGSPNGNPFEPVTVNPAQPRKLKQILLSVCLPVLVGLAIALLTGLWFLLLMSAASSLLMLLHFFGSRAENRAGRAMTRTAAEREEQRALNLPTAADLAFVATSPAPSSFPA</sequence>
<reference evidence="3" key="1">
    <citation type="submission" date="2020-04" db="EMBL/GenBank/DDBJ databases">
        <title>Deep metagenomics examines the oral microbiome during advanced dental caries in children, revealing novel taxa and co-occurrences with host molecules.</title>
        <authorList>
            <person name="Baker J.L."/>
            <person name="Morton J.T."/>
            <person name="Dinis M."/>
            <person name="Alvarez R."/>
            <person name="Tran N.C."/>
            <person name="Knight R."/>
            <person name="Edlund A."/>
        </authorList>
    </citation>
    <scope>NUCLEOTIDE SEQUENCE</scope>
    <source>
        <strain evidence="3">JCVI_47_bin.3</strain>
    </source>
</reference>
<dbReference type="EMBL" id="JABZXS010000130">
    <property type="protein sequence ID" value="MBF1673978.1"/>
    <property type="molecule type" value="Genomic_DNA"/>
</dbReference>
<proteinExistence type="predicted"/>
<feature type="non-terminal residue" evidence="3">
    <location>
        <position position="324"/>
    </location>
</feature>